<dbReference type="EMBL" id="WEGI01000010">
    <property type="protein sequence ID" value="MQY29238.1"/>
    <property type="molecule type" value="Genomic_DNA"/>
</dbReference>
<name>A0A7K0DUI6_9NOCA</name>
<comment type="caution">
    <text evidence="1">The sequence shown here is derived from an EMBL/GenBank/DDBJ whole genome shotgun (WGS) entry which is preliminary data.</text>
</comment>
<sequence>MTSGRLLPPAYADLEPYARIWCLPTESERWDRRRNSEMPEMIEFYDAFFPRLDEAIEYCDKFPLDDLPEDATHLLWLVYSLVMVAMAVEIFHQPAPTDSADAELARIREPLP</sequence>
<keyword evidence="2" id="KW-1185">Reference proteome</keyword>
<reference evidence="1 2" key="1">
    <citation type="submission" date="2019-10" db="EMBL/GenBank/DDBJ databases">
        <title>Nocardia macrotermitis sp. nov. and Nocardia aurantia sp. nov., isolated from the gut of fungus growing-termite Macrotermes natalensis.</title>
        <authorList>
            <person name="Benndorf R."/>
            <person name="Schwitalla J."/>
            <person name="Martin K."/>
            <person name="De Beer W."/>
            <person name="Kaster A.-K."/>
            <person name="Vollmers J."/>
            <person name="Poulsen M."/>
            <person name="Beemelmanns C."/>
        </authorList>
    </citation>
    <scope>NUCLEOTIDE SEQUENCE [LARGE SCALE GENOMIC DNA]</scope>
    <source>
        <strain evidence="1 2">RB56</strain>
    </source>
</reference>
<accession>A0A7K0DUI6</accession>
<dbReference type="OrthoDB" id="3481269at2"/>
<organism evidence="1 2">
    <name type="scientific">Nocardia aurantia</name>
    <dbReference type="NCBI Taxonomy" id="2585199"/>
    <lineage>
        <taxon>Bacteria</taxon>
        <taxon>Bacillati</taxon>
        <taxon>Actinomycetota</taxon>
        <taxon>Actinomycetes</taxon>
        <taxon>Mycobacteriales</taxon>
        <taxon>Nocardiaceae</taxon>
        <taxon>Nocardia</taxon>
    </lineage>
</organism>
<dbReference type="RefSeq" id="WP_153345825.1">
    <property type="nucleotide sequence ID" value="NZ_WEGI01000010.1"/>
</dbReference>
<gene>
    <name evidence="1" type="ORF">NRB56_48280</name>
</gene>
<proteinExistence type="predicted"/>
<protein>
    <recommendedName>
        <fullName evidence="3">Xaa-Pro dipeptidase</fullName>
    </recommendedName>
</protein>
<dbReference type="AlphaFoldDB" id="A0A7K0DUI6"/>
<evidence type="ECO:0000313" key="1">
    <source>
        <dbReference type="EMBL" id="MQY29238.1"/>
    </source>
</evidence>
<evidence type="ECO:0000313" key="2">
    <source>
        <dbReference type="Proteomes" id="UP000431401"/>
    </source>
</evidence>
<evidence type="ECO:0008006" key="3">
    <source>
        <dbReference type="Google" id="ProtNLM"/>
    </source>
</evidence>
<dbReference type="Proteomes" id="UP000431401">
    <property type="component" value="Unassembled WGS sequence"/>
</dbReference>